<feature type="region of interest" description="Disordered" evidence="1">
    <location>
        <begin position="32"/>
        <end position="100"/>
    </location>
</feature>
<keyword evidence="2" id="KW-0732">Signal</keyword>
<name>A0A3M2LA88_9NOCA</name>
<sequence>MKRYSIAGGLLAAATLTLTGCNSTLTSGPVTVTVSAPDSATPGTPGGANPGPGGANPAPARPGGSPNSGAPTDNQGSDNGSPGGAPNPGAPAPGKCTTSQLTLDKGVGGLQGGHWFLRLINHSANSCVLQGFPGVSYTNGPTGDPVGQPADREQTATPAPVTVAPNAAAQFEFIENDSLLEGCAAVHTDTIRVYPPDNTESLTLWWPKVICPGPDHMLTVRAITPM</sequence>
<feature type="compositionally biased region" description="Low complexity" evidence="1">
    <location>
        <begin position="55"/>
        <end position="80"/>
    </location>
</feature>
<gene>
    <name evidence="4" type="ORF">EBN03_10075</name>
</gene>
<feature type="signal peptide" evidence="2">
    <location>
        <begin position="1"/>
        <end position="19"/>
    </location>
</feature>
<protein>
    <submittedName>
        <fullName evidence="4">DUF4232 domain-containing protein</fullName>
    </submittedName>
</protein>
<feature type="chain" id="PRO_5038839814" evidence="2">
    <location>
        <begin position="20"/>
        <end position="226"/>
    </location>
</feature>
<keyword evidence="5" id="KW-1185">Reference proteome</keyword>
<dbReference type="EMBL" id="RFFH01000003">
    <property type="protein sequence ID" value="RMI33473.1"/>
    <property type="molecule type" value="Genomic_DNA"/>
</dbReference>
<evidence type="ECO:0000256" key="2">
    <source>
        <dbReference type="SAM" id="SignalP"/>
    </source>
</evidence>
<evidence type="ECO:0000313" key="5">
    <source>
        <dbReference type="Proteomes" id="UP000279275"/>
    </source>
</evidence>
<accession>A0A3M2LA88</accession>
<feature type="domain" description="DUF4232" evidence="3">
    <location>
        <begin position="96"/>
        <end position="222"/>
    </location>
</feature>
<reference evidence="4 5" key="1">
    <citation type="submission" date="2018-10" db="EMBL/GenBank/DDBJ databases">
        <title>Isolation from cow dung.</title>
        <authorList>
            <person name="Ling L."/>
        </authorList>
    </citation>
    <scope>NUCLEOTIDE SEQUENCE [LARGE SCALE GENOMIC DNA]</scope>
    <source>
        <strain evidence="4 5">NEAU-LL90</strain>
    </source>
</reference>
<organism evidence="4 5">
    <name type="scientific">Nocardia stercoris</name>
    <dbReference type="NCBI Taxonomy" id="2483361"/>
    <lineage>
        <taxon>Bacteria</taxon>
        <taxon>Bacillati</taxon>
        <taxon>Actinomycetota</taxon>
        <taxon>Actinomycetes</taxon>
        <taxon>Mycobacteriales</taxon>
        <taxon>Nocardiaceae</taxon>
        <taxon>Nocardia</taxon>
    </lineage>
</organism>
<dbReference type="RefSeq" id="WP_122187671.1">
    <property type="nucleotide sequence ID" value="NZ_RFFH01000003.1"/>
</dbReference>
<dbReference type="OrthoDB" id="3268346at2"/>
<evidence type="ECO:0000313" key="4">
    <source>
        <dbReference type="EMBL" id="RMI33473.1"/>
    </source>
</evidence>
<comment type="caution">
    <text evidence="4">The sequence shown here is derived from an EMBL/GenBank/DDBJ whole genome shotgun (WGS) entry which is preliminary data.</text>
</comment>
<proteinExistence type="predicted"/>
<dbReference type="Proteomes" id="UP000279275">
    <property type="component" value="Unassembled WGS sequence"/>
</dbReference>
<dbReference type="AlphaFoldDB" id="A0A3M2LA88"/>
<evidence type="ECO:0000256" key="1">
    <source>
        <dbReference type="SAM" id="MobiDB-lite"/>
    </source>
</evidence>
<evidence type="ECO:0000259" key="3">
    <source>
        <dbReference type="Pfam" id="PF14016"/>
    </source>
</evidence>
<dbReference type="Pfam" id="PF14016">
    <property type="entry name" value="DUF4232"/>
    <property type="match status" value="1"/>
</dbReference>
<feature type="compositionally biased region" description="Gly residues" evidence="1">
    <location>
        <begin position="44"/>
        <end position="54"/>
    </location>
</feature>
<dbReference type="InterPro" id="IPR025326">
    <property type="entry name" value="DUF4232"/>
</dbReference>